<comment type="function">
    <text evidence="7">One of the primary rRNA binding proteins, it binds directly to 16S rRNA where it nucleates assembly of the body of the 30S subunit.</text>
</comment>
<keyword evidence="3 7" id="KW-0694">RNA-binding</keyword>
<evidence type="ECO:0000259" key="10">
    <source>
        <dbReference type="SMART" id="SM01390"/>
    </source>
</evidence>
<keyword evidence="5 7" id="KW-0687">Ribonucleoprotein</keyword>
<reference evidence="11 12" key="1">
    <citation type="journal article" date="2017" name="Int. J. Syst. Evol. Microbiol.">
        <title>Desulfovibrio senegalensis sp. nov., a mesophilic sulfate reducer isolated from marine sediment.</title>
        <authorList>
            <person name="Thioye A."/>
            <person name="Gam Z.B.A."/>
            <person name="Mbengue M."/>
            <person name="Cayol J.L."/>
            <person name="Joseph-Bartoli M."/>
            <person name="Toure-Kane C."/>
            <person name="Labat M."/>
        </authorList>
    </citation>
    <scope>NUCLEOTIDE SEQUENCE [LARGE SCALE GENOMIC DNA]</scope>
    <source>
        <strain evidence="11 12">DSM 101509</strain>
    </source>
</reference>
<comment type="similarity">
    <text evidence="1 7 8">Belongs to the universal ribosomal protein uS4 family.</text>
</comment>
<dbReference type="RefSeq" id="WP_151150570.1">
    <property type="nucleotide sequence ID" value="NZ_WAIE01000002.1"/>
</dbReference>
<dbReference type="SMART" id="SM00363">
    <property type="entry name" value="S4"/>
    <property type="match status" value="1"/>
</dbReference>
<dbReference type="PROSITE" id="PS00632">
    <property type="entry name" value="RIBOSOMAL_S4"/>
    <property type="match status" value="1"/>
</dbReference>
<dbReference type="GO" id="GO:0019843">
    <property type="term" value="F:rRNA binding"/>
    <property type="evidence" value="ECO:0007669"/>
    <property type="project" value="UniProtKB-UniRule"/>
</dbReference>
<dbReference type="PANTHER" id="PTHR11831:SF4">
    <property type="entry name" value="SMALL RIBOSOMAL SUBUNIT PROTEIN US4M"/>
    <property type="match status" value="1"/>
</dbReference>
<dbReference type="InterPro" id="IPR022801">
    <property type="entry name" value="Ribosomal_uS4"/>
</dbReference>
<evidence type="ECO:0000256" key="1">
    <source>
        <dbReference type="ARBA" id="ARBA00007465"/>
    </source>
</evidence>
<dbReference type="FunFam" id="1.10.1050.10:FF:000001">
    <property type="entry name" value="30S ribosomal protein S4"/>
    <property type="match status" value="1"/>
</dbReference>
<dbReference type="NCBIfam" id="TIGR01017">
    <property type="entry name" value="rpsD_bact"/>
    <property type="match status" value="1"/>
</dbReference>
<dbReference type="InterPro" id="IPR002942">
    <property type="entry name" value="S4_RNA-bd"/>
</dbReference>
<dbReference type="Gene3D" id="3.10.290.10">
    <property type="entry name" value="RNA-binding S4 domain"/>
    <property type="match status" value="1"/>
</dbReference>
<dbReference type="CDD" id="cd00165">
    <property type="entry name" value="S4"/>
    <property type="match status" value="1"/>
</dbReference>
<dbReference type="GO" id="GO:0003735">
    <property type="term" value="F:structural constituent of ribosome"/>
    <property type="evidence" value="ECO:0007669"/>
    <property type="project" value="InterPro"/>
</dbReference>
<evidence type="ECO:0000256" key="8">
    <source>
        <dbReference type="RuleBase" id="RU003699"/>
    </source>
</evidence>
<dbReference type="EMBL" id="WAIE01000002">
    <property type="protein sequence ID" value="KAB1442349.1"/>
    <property type="molecule type" value="Genomic_DNA"/>
</dbReference>
<dbReference type="OrthoDB" id="9803672at2"/>
<organism evidence="11 12">
    <name type="scientific">Pseudodesulfovibrio senegalensis</name>
    <dbReference type="NCBI Taxonomy" id="1721087"/>
    <lineage>
        <taxon>Bacteria</taxon>
        <taxon>Pseudomonadati</taxon>
        <taxon>Thermodesulfobacteriota</taxon>
        <taxon>Desulfovibrionia</taxon>
        <taxon>Desulfovibrionales</taxon>
        <taxon>Desulfovibrionaceae</taxon>
    </lineage>
</organism>
<dbReference type="PROSITE" id="PS50889">
    <property type="entry name" value="S4"/>
    <property type="match status" value="1"/>
</dbReference>
<evidence type="ECO:0000256" key="3">
    <source>
        <dbReference type="ARBA" id="ARBA00022884"/>
    </source>
</evidence>
<evidence type="ECO:0000313" key="11">
    <source>
        <dbReference type="EMBL" id="KAB1442349.1"/>
    </source>
</evidence>
<proteinExistence type="inferred from homology"/>
<dbReference type="SMART" id="SM01390">
    <property type="entry name" value="Ribosomal_S4"/>
    <property type="match status" value="1"/>
</dbReference>
<dbReference type="InterPro" id="IPR018079">
    <property type="entry name" value="Ribosomal_uS4_CS"/>
</dbReference>
<dbReference type="GO" id="GO:0042274">
    <property type="term" value="P:ribosomal small subunit biogenesis"/>
    <property type="evidence" value="ECO:0007669"/>
    <property type="project" value="TreeGrafter"/>
</dbReference>
<comment type="caution">
    <text evidence="11">The sequence shown here is derived from an EMBL/GenBank/DDBJ whole genome shotgun (WGS) entry which is preliminary data.</text>
</comment>
<keyword evidence="12" id="KW-1185">Reference proteome</keyword>
<gene>
    <name evidence="7 11" type="primary">rpsD</name>
    <name evidence="11" type="ORF">F8A88_07840</name>
</gene>
<evidence type="ECO:0000256" key="2">
    <source>
        <dbReference type="ARBA" id="ARBA00022730"/>
    </source>
</evidence>
<dbReference type="GO" id="GO:0006412">
    <property type="term" value="P:translation"/>
    <property type="evidence" value="ECO:0007669"/>
    <property type="project" value="UniProtKB-UniRule"/>
</dbReference>
<evidence type="ECO:0000256" key="6">
    <source>
        <dbReference type="ARBA" id="ARBA00035254"/>
    </source>
</evidence>
<name>A0A6N6N2U0_9BACT</name>
<dbReference type="InterPro" id="IPR005709">
    <property type="entry name" value="Ribosomal_uS4_bac-type"/>
</dbReference>
<evidence type="ECO:0000256" key="7">
    <source>
        <dbReference type="HAMAP-Rule" id="MF_01306"/>
    </source>
</evidence>
<keyword evidence="2 7" id="KW-0699">rRNA-binding</keyword>
<dbReference type="FunFam" id="3.10.290.10:FF:000001">
    <property type="entry name" value="30S ribosomal protein S4"/>
    <property type="match status" value="1"/>
</dbReference>
<evidence type="ECO:0000256" key="5">
    <source>
        <dbReference type="ARBA" id="ARBA00023274"/>
    </source>
</evidence>
<dbReference type="PANTHER" id="PTHR11831">
    <property type="entry name" value="30S 40S RIBOSOMAL PROTEIN"/>
    <property type="match status" value="1"/>
</dbReference>
<dbReference type="HAMAP" id="MF_01306_B">
    <property type="entry name" value="Ribosomal_uS4_B"/>
    <property type="match status" value="1"/>
</dbReference>
<dbReference type="NCBIfam" id="NF003717">
    <property type="entry name" value="PRK05327.1"/>
    <property type="match status" value="1"/>
</dbReference>
<keyword evidence="4 7" id="KW-0689">Ribosomal protein</keyword>
<evidence type="ECO:0000256" key="4">
    <source>
        <dbReference type="ARBA" id="ARBA00022980"/>
    </source>
</evidence>
<dbReference type="InterPro" id="IPR001912">
    <property type="entry name" value="Ribosomal_uS4_N"/>
</dbReference>
<feature type="domain" description="RNA-binding S4" evidence="9">
    <location>
        <begin position="98"/>
        <end position="162"/>
    </location>
</feature>
<comment type="function">
    <text evidence="7">With S5 and S12 plays an important role in translational accuracy.</text>
</comment>
<sequence length="208" mass="24307">MARYTQAKCKLCRREGQKLFLKGDRCYTDKCAYEKRPYAPGHSGRMRKKMSDYAIQLREKQKVRRMYGVLEGQFRKYYERADAMKGVTGHNLLFLLERRLDNVIYRLGFANSRDQARQMVRHGMFVMNGRRVSIPSMMVKPGDAIEVREESRKVPVIMEAQEVIARRGCPEWLESDGANFKGTVKALPSREDIQFPINEQLIVELYSK</sequence>
<dbReference type="Gene3D" id="1.10.1050.10">
    <property type="entry name" value="Ribosomal Protein S4 Delta 41, Chain A, domain 1"/>
    <property type="match status" value="1"/>
</dbReference>
<dbReference type="SUPFAM" id="SSF55174">
    <property type="entry name" value="Alpha-L RNA-binding motif"/>
    <property type="match status" value="1"/>
</dbReference>
<dbReference type="Pfam" id="PF01479">
    <property type="entry name" value="S4"/>
    <property type="match status" value="1"/>
</dbReference>
<dbReference type="AlphaFoldDB" id="A0A6N6N2U0"/>
<dbReference type="Pfam" id="PF00163">
    <property type="entry name" value="Ribosomal_S4"/>
    <property type="match status" value="1"/>
</dbReference>
<evidence type="ECO:0000259" key="9">
    <source>
        <dbReference type="SMART" id="SM00363"/>
    </source>
</evidence>
<accession>A0A6N6N2U0</accession>
<evidence type="ECO:0000313" key="12">
    <source>
        <dbReference type="Proteomes" id="UP000438699"/>
    </source>
</evidence>
<protein>
    <recommendedName>
        <fullName evidence="6 7">Small ribosomal subunit protein uS4</fullName>
    </recommendedName>
</protein>
<feature type="domain" description="Small ribosomal subunit protein uS4 N-terminal" evidence="10">
    <location>
        <begin position="3"/>
        <end position="97"/>
    </location>
</feature>
<dbReference type="InterPro" id="IPR036986">
    <property type="entry name" value="S4_RNA-bd_sf"/>
</dbReference>
<dbReference type="GO" id="GO:0015935">
    <property type="term" value="C:small ribosomal subunit"/>
    <property type="evidence" value="ECO:0007669"/>
    <property type="project" value="InterPro"/>
</dbReference>
<comment type="subunit">
    <text evidence="7">Part of the 30S ribosomal subunit. Contacts protein S5. The interaction surface between S4 and S5 is involved in control of translational fidelity.</text>
</comment>
<dbReference type="Proteomes" id="UP000438699">
    <property type="component" value="Unassembled WGS sequence"/>
</dbReference>